<feature type="compositionally biased region" description="Low complexity" evidence="1">
    <location>
        <begin position="35"/>
        <end position="62"/>
    </location>
</feature>
<dbReference type="RefSeq" id="WP_231911031.1">
    <property type="nucleotide sequence ID" value="NZ_AP017369.1"/>
</dbReference>
<proteinExistence type="predicted"/>
<feature type="signal peptide" evidence="2">
    <location>
        <begin position="1"/>
        <end position="23"/>
    </location>
</feature>
<feature type="region of interest" description="Disordered" evidence="1">
    <location>
        <begin position="28"/>
        <end position="62"/>
    </location>
</feature>
<evidence type="ECO:0000256" key="2">
    <source>
        <dbReference type="SAM" id="SignalP"/>
    </source>
</evidence>
<dbReference type="AlphaFoldDB" id="A0A169S408"/>
<evidence type="ECO:0000256" key="1">
    <source>
        <dbReference type="SAM" id="MobiDB-lite"/>
    </source>
</evidence>
<keyword evidence="2" id="KW-0732">Signal</keyword>
<keyword evidence="4" id="KW-1185">Reference proteome</keyword>
<evidence type="ECO:0000313" key="4">
    <source>
        <dbReference type="Proteomes" id="UP000218244"/>
    </source>
</evidence>
<dbReference type="Proteomes" id="UP000218244">
    <property type="component" value="Chromosome"/>
</dbReference>
<name>A0A169S408_9CORY</name>
<feature type="chain" id="PRO_5038353434" evidence="2">
    <location>
        <begin position="24"/>
        <end position="341"/>
    </location>
</feature>
<organism evidence="3 4">
    <name type="scientific">Corynebacterium suranareeae</name>
    <dbReference type="NCBI Taxonomy" id="2506452"/>
    <lineage>
        <taxon>Bacteria</taxon>
        <taxon>Bacillati</taxon>
        <taxon>Actinomycetota</taxon>
        <taxon>Actinomycetes</taxon>
        <taxon>Mycobacteriales</taxon>
        <taxon>Corynebacteriaceae</taxon>
        <taxon>Corynebacterium</taxon>
    </lineage>
</organism>
<protein>
    <submittedName>
        <fullName evidence="3">Uncharacterized protein</fullName>
    </submittedName>
</protein>
<dbReference type="KEGG" id="csur:N24_2853"/>
<dbReference type="EMBL" id="AP017369">
    <property type="protein sequence ID" value="BAU97115.1"/>
    <property type="molecule type" value="Genomic_DNA"/>
</dbReference>
<dbReference type="PROSITE" id="PS51257">
    <property type="entry name" value="PROKAR_LIPOPROTEIN"/>
    <property type="match status" value="1"/>
</dbReference>
<sequence length="341" mass="36339">MIVKKRLSTALMALSSVSFLVLQGCSSTETEEAPESSSESSPATSSEPEAAPETTVTQVPEPTTLDYIHIDPATYDTGVTDQETVVFTTGDGTTAHCFFEATLGQYNFQIRMFTVDETAGSCTLSAQDNQQVSITTDDTVQSNFAELGSLESELPQAHATLDVGEMVHLGHMGCWAPTASEFSCLDFDSSQAFTIDAQGFHEIDVDEATRQLTNSQDQVQALSMVTTFEFDDATSLTCVSKIAGGQFMCHNSGPAGWESTQSQGPANTISWNLDAADGEFEGAHPTNPGINIYESQQKFGPGSYRLANGVSAEFDGNTLNITTVQGNQFWATTQAFGAGTG</sequence>
<accession>A0A169S408</accession>
<gene>
    <name evidence="3" type="ORF">N24_2853</name>
</gene>
<evidence type="ECO:0000313" key="3">
    <source>
        <dbReference type="EMBL" id="BAU97115.1"/>
    </source>
</evidence>
<reference evidence="3 4" key="1">
    <citation type="submission" date="2016-02" db="EMBL/GenBank/DDBJ databases">
        <title>Corynebacterium glutamicum N24 whole genome sequencing project.</title>
        <authorList>
            <person name="Matsutani M."/>
            <person name="Nangtapong N."/>
            <person name="Yakushi T."/>
            <person name="Matsushita K."/>
        </authorList>
    </citation>
    <scope>NUCLEOTIDE SEQUENCE [LARGE SCALE GENOMIC DNA]</scope>
    <source>
        <strain evidence="3 4">N24</strain>
    </source>
</reference>